<feature type="non-terminal residue" evidence="1">
    <location>
        <position position="1"/>
    </location>
</feature>
<dbReference type="Proteomes" id="UP000176269">
    <property type="component" value="Unassembled WGS sequence"/>
</dbReference>
<dbReference type="AlphaFoldDB" id="A0A1F7K209"/>
<evidence type="ECO:0008006" key="3">
    <source>
        <dbReference type="Google" id="ProtNLM"/>
    </source>
</evidence>
<name>A0A1F7K209_9BACT</name>
<dbReference type="Pfam" id="PF04255">
    <property type="entry name" value="DUF433"/>
    <property type="match status" value="1"/>
</dbReference>
<dbReference type="Gene3D" id="1.10.10.10">
    <property type="entry name" value="Winged helix-like DNA-binding domain superfamily/Winged helix DNA-binding domain"/>
    <property type="match status" value="1"/>
</dbReference>
<gene>
    <name evidence="1" type="ORF">A3I56_03075</name>
</gene>
<dbReference type="InterPro" id="IPR036388">
    <property type="entry name" value="WH-like_DNA-bd_sf"/>
</dbReference>
<comment type="caution">
    <text evidence="1">The sequence shown here is derived from an EMBL/GenBank/DDBJ whole genome shotgun (WGS) entry which is preliminary data.</text>
</comment>
<dbReference type="InterPro" id="IPR009057">
    <property type="entry name" value="Homeodomain-like_sf"/>
</dbReference>
<dbReference type="EMBL" id="MGBC01000004">
    <property type="protein sequence ID" value="OGK61901.1"/>
    <property type="molecule type" value="Genomic_DNA"/>
</dbReference>
<organism evidence="1 2">
    <name type="scientific">Candidatus Roizmanbacteria bacterium RIFCSPLOWO2_02_FULL_43_10</name>
    <dbReference type="NCBI Taxonomy" id="1802078"/>
    <lineage>
        <taxon>Bacteria</taxon>
        <taxon>Candidatus Roizmaniibacteriota</taxon>
    </lineage>
</organism>
<reference evidence="1 2" key="1">
    <citation type="journal article" date="2016" name="Nat. Commun.">
        <title>Thousands of microbial genomes shed light on interconnected biogeochemical processes in an aquifer system.</title>
        <authorList>
            <person name="Anantharaman K."/>
            <person name="Brown C.T."/>
            <person name="Hug L.A."/>
            <person name="Sharon I."/>
            <person name="Castelle C.J."/>
            <person name="Probst A.J."/>
            <person name="Thomas B.C."/>
            <person name="Singh A."/>
            <person name="Wilkins M.J."/>
            <person name="Karaoz U."/>
            <person name="Brodie E.L."/>
            <person name="Williams K.H."/>
            <person name="Hubbard S.S."/>
            <person name="Banfield J.F."/>
        </authorList>
    </citation>
    <scope>NUCLEOTIDE SEQUENCE [LARGE SCALE GENOMIC DNA]</scope>
</reference>
<proteinExistence type="predicted"/>
<sequence>GLPLIKGTRLPVSFVLKQFSLGWNINEIVERYPEIDIRLLGKIVTAVSDDISADIYAHEKTYHPRNSYNRRQSNTSL</sequence>
<evidence type="ECO:0000313" key="2">
    <source>
        <dbReference type="Proteomes" id="UP000176269"/>
    </source>
</evidence>
<accession>A0A1F7K209</accession>
<dbReference type="InterPro" id="IPR007367">
    <property type="entry name" value="DUF433"/>
</dbReference>
<protein>
    <recommendedName>
        <fullName evidence="3">DUF433 domain-containing protein</fullName>
    </recommendedName>
</protein>
<evidence type="ECO:0000313" key="1">
    <source>
        <dbReference type="EMBL" id="OGK61901.1"/>
    </source>
</evidence>
<dbReference type="SUPFAM" id="SSF46689">
    <property type="entry name" value="Homeodomain-like"/>
    <property type="match status" value="1"/>
</dbReference>